<dbReference type="EMBL" id="JBBUKT010000002">
    <property type="protein sequence ID" value="MEK7949993.1"/>
    <property type="molecule type" value="Genomic_DNA"/>
</dbReference>
<keyword evidence="2" id="KW-1185">Reference proteome</keyword>
<sequence>MKLVTLAILSLITTHLHGEDAPAVKDDSQGQPAQEDETLKVFPDPSGKEYFPKGEASYYTRYLSAMAEPSVKADLEKGVERVFRFTYLRSFHDPIAVRFVDRGGIFTVRAVRMKMDREYRPVKIVDDRTWKLGAETAKAVQAALLQKEFWKPLNDIEMAVAQGGLDGSRWIFEIHDKDGYRMIDIWTPNALAKSGADKIRDFLVYKNTGEKILEIGKILLKPEERY</sequence>
<reference evidence="1 2" key="1">
    <citation type="submission" date="2024-04" db="EMBL/GenBank/DDBJ databases">
        <title>Luteolibacter sp. isolated from soil.</title>
        <authorList>
            <person name="An J."/>
        </authorList>
    </citation>
    <scope>NUCLEOTIDE SEQUENCE [LARGE SCALE GENOMIC DNA]</scope>
    <source>
        <strain evidence="1 2">Y139</strain>
    </source>
</reference>
<evidence type="ECO:0000313" key="2">
    <source>
        <dbReference type="Proteomes" id="UP001371305"/>
    </source>
</evidence>
<gene>
    <name evidence="1" type="ORF">WKV53_05785</name>
</gene>
<dbReference type="Proteomes" id="UP001371305">
    <property type="component" value="Unassembled WGS sequence"/>
</dbReference>
<name>A0ABU9AQK2_9BACT</name>
<protein>
    <submittedName>
        <fullName evidence="1">Uncharacterized protein</fullName>
    </submittedName>
</protein>
<dbReference type="RefSeq" id="WP_341403408.1">
    <property type="nucleotide sequence ID" value="NZ_JBBUKT010000002.1"/>
</dbReference>
<organism evidence="1 2">
    <name type="scientific">Luteolibacter soli</name>
    <dbReference type="NCBI Taxonomy" id="3135280"/>
    <lineage>
        <taxon>Bacteria</taxon>
        <taxon>Pseudomonadati</taxon>
        <taxon>Verrucomicrobiota</taxon>
        <taxon>Verrucomicrobiia</taxon>
        <taxon>Verrucomicrobiales</taxon>
        <taxon>Verrucomicrobiaceae</taxon>
        <taxon>Luteolibacter</taxon>
    </lineage>
</organism>
<accession>A0ABU9AQK2</accession>
<proteinExistence type="predicted"/>
<comment type="caution">
    <text evidence="1">The sequence shown here is derived from an EMBL/GenBank/DDBJ whole genome shotgun (WGS) entry which is preliminary data.</text>
</comment>
<evidence type="ECO:0000313" key="1">
    <source>
        <dbReference type="EMBL" id="MEK7949993.1"/>
    </source>
</evidence>